<proteinExistence type="predicted"/>
<dbReference type="Gene3D" id="3.30.450.20">
    <property type="entry name" value="PAS domain"/>
    <property type="match status" value="1"/>
</dbReference>
<dbReference type="PROSITE" id="PS50112">
    <property type="entry name" value="PAS"/>
    <property type="match status" value="1"/>
</dbReference>
<feature type="domain" description="PAS" evidence="1">
    <location>
        <begin position="1"/>
        <end position="40"/>
    </location>
</feature>
<evidence type="ECO:0000313" key="6">
    <source>
        <dbReference type="Proteomes" id="UP000095780"/>
    </source>
</evidence>
<sequence>MAEVMKAIPFTQFSMEMRSGKIIDIDDGFTELLGYTEDDFEAGIVFKQFVPSVEYEEVITELREKFIDKRYVSYVQEFVSKDGKPLKVVAFYKIENKLLAGHRVIKVSAAVIE</sequence>
<dbReference type="EMBL" id="CZBV01000002">
    <property type="protein sequence ID" value="CUQ81377.1"/>
    <property type="molecule type" value="Genomic_DNA"/>
</dbReference>
<dbReference type="Proteomes" id="UP000481964">
    <property type="component" value="Unassembled WGS sequence"/>
</dbReference>
<accession>A0A174YZD7</accession>
<dbReference type="Proteomes" id="UP000095780">
    <property type="component" value="Unassembled WGS sequence"/>
</dbReference>
<evidence type="ECO:0000313" key="4">
    <source>
        <dbReference type="EMBL" id="MSC56377.1"/>
    </source>
</evidence>
<dbReference type="EMBL" id="WKRD01000002">
    <property type="protein sequence ID" value="MSC56377.1"/>
    <property type="molecule type" value="Genomic_DNA"/>
</dbReference>
<dbReference type="InterPro" id="IPR035965">
    <property type="entry name" value="PAS-like_dom_sf"/>
</dbReference>
<evidence type="ECO:0000313" key="2">
    <source>
        <dbReference type="EMBL" id="CUQ77306.1"/>
    </source>
</evidence>
<protein>
    <recommendedName>
        <fullName evidence="1">PAS domain-containing protein</fullName>
    </recommendedName>
</protein>
<dbReference type="AlphaFoldDB" id="A0A174YZD7"/>
<dbReference type="CDD" id="cd00130">
    <property type="entry name" value="PAS"/>
    <property type="match status" value="1"/>
</dbReference>
<evidence type="ECO:0000313" key="5">
    <source>
        <dbReference type="Proteomes" id="UP000095621"/>
    </source>
</evidence>
<reference evidence="4 7" key="2">
    <citation type="journal article" date="2019" name="Nat. Med.">
        <title>A library of human gut bacterial isolates paired with longitudinal multiomics data enables mechanistic microbiome research.</title>
        <authorList>
            <person name="Poyet M."/>
            <person name="Groussin M."/>
            <person name="Gibbons S.M."/>
            <person name="Avila-Pacheco J."/>
            <person name="Jiang X."/>
            <person name="Kearney S.M."/>
            <person name="Perrotta A.R."/>
            <person name="Berdy B."/>
            <person name="Zhao S."/>
            <person name="Lieberman T.D."/>
            <person name="Swanson P.K."/>
            <person name="Smith M."/>
            <person name="Roesemann S."/>
            <person name="Alexander J.E."/>
            <person name="Rich S.A."/>
            <person name="Livny J."/>
            <person name="Vlamakis H."/>
            <person name="Clish C."/>
            <person name="Bullock K."/>
            <person name="Deik A."/>
            <person name="Scott J."/>
            <person name="Pierce K.A."/>
            <person name="Xavier R.J."/>
            <person name="Alm E.J."/>
        </authorList>
    </citation>
    <scope>NUCLEOTIDE SEQUENCE [LARGE SCALE GENOMIC DNA]</scope>
    <source>
        <strain evidence="4 7">BIOML-A1</strain>
    </source>
</reference>
<gene>
    <name evidence="2" type="ORF">ERS852490_01498</name>
    <name evidence="3" type="ORF">ERS852492_00727</name>
    <name evidence="4" type="ORF">GKE48_02755</name>
</gene>
<dbReference type="OrthoDB" id="2058765at2"/>
<dbReference type="InterPro" id="IPR000014">
    <property type="entry name" value="PAS"/>
</dbReference>
<organism evidence="2 5">
    <name type="scientific">Lachnospira eligens</name>
    <dbReference type="NCBI Taxonomy" id="39485"/>
    <lineage>
        <taxon>Bacteria</taxon>
        <taxon>Bacillati</taxon>
        <taxon>Bacillota</taxon>
        <taxon>Clostridia</taxon>
        <taxon>Lachnospirales</taxon>
        <taxon>Lachnospiraceae</taxon>
        <taxon>Lachnospira</taxon>
    </lineage>
</organism>
<name>A0A174YZD7_9FIRM</name>
<dbReference type="RefSeq" id="WP_022098226.1">
    <property type="nucleotide sequence ID" value="NZ_CABIXW010000002.1"/>
</dbReference>
<dbReference type="SUPFAM" id="SSF55785">
    <property type="entry name" value="PYP-like sensor domain (PAS domain)"/>
    <property type="match status" value="1"/>
</dbReference>
<reference evidence="5 6" key="1">
    <citation type="submission" date="2015-09" db="EMBL/GenBank/DDBJ databases">
        <authorList>
            <consortium name="Pathogen Informatics"/>
        </authorList>
    </citation>
    <scope>NUCLEOTIDE SEQUENCE [LARGE SCALE GENOMIC DNA]</scope>
    <source>
        <strain evidence="2 5">2789STDY5834875</strain>
        <strain evidence="3 6">2789STDY5834878</strain>
    </source>
</reference>
<dbReference type="Proteomes" id="UP000095621">
    <property type="component" value="Unassembled WGS sequence"/>
</dbReference>
<evidence type="ECO:0000259" key="1">
    <source>
        <dbReference type="PROSITE" id="PS50112"/>
    </source>
</evidence>
<evidence type="ECO:0000313" key="7">
    <source>
        <dbReference type="Proteomes" id="UP000481964"/>
    </source>
</evidence>
<dbReference type="EMBL" id="CZBU01000003">
    <property type="protein sequence ID" value="CUQ77306.1"/>
    <property type="molecule type" value="Genomic_DNA"/>
</dbReference>
<evidence type="ECO:0000313" key="3">
    <source>
        <dbReference type="EMBL" id="CUQ81377.1"/>
    </source>
</evidence>